<reference evidence="2 3" key="1">
    <citation type="journal article" date="2016" name="Mol. Biol. Evol.">
        <title>Comparative Genomics of Early-Diverging Mushroom-Forming Fungi Provides Insights into the Origins of Lignocellulose Decay Capabilities.</title>
        <authorList>
            <person name="Nagy L.G."/>
            <person name="Riley R."/>
            <person name="Tritt A."/>
            <person name="Adam C."/>
            <person name="Daum C."/>
            <person name="Floudas D."/>
            <person name="Sun H."/>
            <person name="Yadav J.S."/>
            <person name="Pangilinan J."/>
            <person name="Larsson K.H."/>
            <person name="Matsuura K."/>
            <person name="Barry K."/>
            <person name="Labutti K."/>
            <person name="Kuo R."/>
            <person name="Ohm R.A."/>
            <person name="Bhattacharya S.S."/>
            <person name="Shirouzu T."/>
            <person name="Yoshinaga Y."/>
            <person name="Martin F.M."/>
            <person name="Grigoriev I.V."/>
            <person name="Hibbett D.S."/>
        </authorList>
    </citation>
    <scope>NUCLEOTIDE SEQUENCE [LARGE SCALE GENOMIC DNA]</scope>
    <source>
        <strain evidence="2 3">HHB10207 ss-3</strain>
    </source>
</reference>
<gene>
    <name evidence="2" type="ORF">SISSUDRAFT_1120536</name>
</gene>
<feature type="compositionally biased region" description="Basic and acidic residues" evidence="1">
    <location>
        <begin position="84"/>
        <end position="96"/>
    </location>
</feature>
<dbReference type="EMBL" id="KV428092">
    <property type="protein sequence ID" value="KZT37066.1"/>
    <property type="molecule type" value="Genomic_DNA"/>
</dbReference>
<dbReference type="AlphaFoldDB" id="A0A166C4G2"/>
<accession>A0A166C4G2</accession>
<evidence type="ECO:0000313" key="3">
    <source>
        <dbReference type="Proteomes" id="UP000076798"/>
    </source>
</evidence>
<keyword evidence="3" id="KW-1185">Reference proteome</keyword>
<sequence>MEPASNEHAMSASGDGNHSPSLEVTHNHLVERPLPPLPPEARTWRGITARMLRTFPRPNKFDIGYIRLWKPKKFSKGTTSDAVESPKEIEQERQVTSDPIDVRTRVDSVDDRYYGTGRAERLLKTMSPPERDSYLENRAFPPLTVFPFFMPTDPMPRFLETESQEVAGVDNGDIVTEEGITSHSPTLDIKTDQLTLRTSGYNSLTPVEQINDLSQHATSLTEVSEVGARFSQFENICEVKTRLPSTRNTEAGIEFIYRPALSEGKSERSFVRRFRSTSMLRLHNAGSFARRRRQAKTSTDV</sequence>
<proteinExistence type="predicted"/>
<protein>
    <submittedName>
        <fullName evidence="2">Uncharacterized protein</fullName>
    </submittedName>
</protein>
<feature type="region of interest" description="Disordered" evidence="1">
    <location>
        <begin position="76"/>
        <end position="96"/>
    </location>
</feature>
<evidence type="ECO:0000313" key="2">
    <source>
        <dbReference type="EMBL" id="KZT37066.1"/>
    </source>
</evidence>
<organism evidence="2 3">
    <name type="scientific">Sistotremastrum suecicum HHB10207 ss-3</name>
    <dbReference type="NCBI Taxonomy" id="1314776"/>
    <lineage>
        <taxon>Eukaryota</taxon>
        <taxon>Fungi</taxon>
        <taxon>Dikarya</taxon>
        <taxon>Basidiomycota</taxon>
        <taxon>Agaricomycotina</taxon>
        <taxon>Agaricomycetes</taxon>
        <taxon>Sistotremastrales</taxon>
        <taxon>Sistotremastraceae</taxon>
        <taxon>Sistotremastrum</taxon>
    </lineage>
</organism>
<name>A0A166C4G2_9AGAM</name>
<evidence type="ECO:0000256" key="1">
    <source>
        <dbReference type="SAM" id="MobiDB-lite"/>
    </source>
</evidence>
<feature type="region of interest" description="Disordered" evidence="1">
    <location>
        <begin position="1"/>
        <end position="22"/>
    </location>
</feature>
<dbReference type="Proteomes" id="UP000076798">
    <property type="component" value="Unassembled WGS sequence"/>
</dbReference>